<dbReference type="Gene3D" id="3.40.50.2300">
    <property type="match status" value="1"/>
</dbReference>
<dbReference type="PROSITE" id="PS50110">
    <property type="entry name" value="RESPONSE_REGULATORY"/>
    <property type="match status" value="1"/>
</dbReference>
<dbReference type="AlphaFoldDB" id="A0A840EC50"/>
<dbReference type="InterPro" id="IPR001789">
    <property type="entry name" value="Sig_transdc_resp-reg_receiver"/>
</dbReference>
<gene>
    <name evidence="3" type="ORF">GGR28_003678</name>
</gene>
<dbReference type="Pfam" id="PF00072">
    <property type="entry name" value="Response_reg"/>
    <property type="match status" value="1"/>
</dbReference>
<evidence type="ECO:0000256" key="1">
    <source>
        <dbReference type="PROSITE-ProRule" id="PRU00169"/>
    </source>
</evidence>
<evidence type="ECO:0000313" key="3">
    <source>
        <dbReference type="EMBL" id="MBB4081037.1"/>
    </source>
</evidence>
<feature type="modified residue" description="4-aspartylphosphate" evidence="1">
    <location>
        <position position="60"/>
    </location>
</feature>
<protein>
    <submittedName>
        <fullName evidence="3">Two-component system response regulator</fullName>
    </submittedName>
</protein>
<evidence type="ECO:0000313" key="4">
    <source>
        <dbReference type="Proteomes" id="UP000576209"/>
    </source>
</evidence>
<dbReference type="RefSeq" id="WP_183497263.1">
    <property type="nucleotide sequence ID" value="NZ_JACIFF010000011.1"/>
</dbReference>
<feature type="domain" description="Response regulatory" evidence="2">
    <location>
        <begin position="5"/>
        <end position="127"/>
    </location>
</feature>
<keyword evidence="4" id="KW-1185">Reference proteome</keyword>
<dbReference type="Proteomes" id="UP000576209">
    <property type="component" value="Unassembled WGS sequence"/>
</dbReference>
<comment type="caution">
    <text evidence="3">The sequence shown here is derived from an EMBL/GenBank/DDBJ whole genome shotgun (WGS) entry which is preliminary data.</text>
</comment>
<dbReference type="GO" id="GO:0000160">
    <property type="term" value="P:phosphorelay signal transduction system"/>
    <property type="evidence" value="ECO:0007669"/>
    <property type="project" value="InterPro"/>
</dbReference>
<sequence length="137" mass="15572">MSTHRILLIEDDATEAKLARRTLNKIDPEIEVIRLKDGAHFLEYYSDHQPNEDVSLAIMDLHMPHLSGLQVLESLQAQGSRPSFPIVMFSSTDDASEVTRAYELGGSAFVNKPASSARYREVFQHIVNFWLSTNRIR</sequence>
<name>A0A840EC50_9BACT</name>
<dbReference type="InterPro" id="IPR052893">
    <property type="entry name" value="TCS_response_regulator"/>
</dbReference>
<dbReference type="SUPFAM" id="SSF52172">
    <property type="entry name" value="CheY-like"/>
    <property type="match status" value="1"/>
</dbReference>
<keyword evidence="1" id="KW-0597">Phosphoprotein</keyword>
<dbReference type="EMBL" id="JACIFF010000011">
    <property type="protein sequence ID" value="MBB4081037.1"/>
    <property type="molecule type" value="Genomic_DNA"/>
</dbReference>
<proteinExistence type="predicted"/>
<organism evidence="3 4">
    <name type="scientific">Neolewinella aquimaris</name>
    <dbReference type="NCBI Taxonomy" id="1835722"/>
    <lineage>
        <taxon>Bacteria</taxon>
        <taxon>Pseudomonadati</taxon>
        <taxon>Bacteroidota</taxon>
        <taxon>Saprospiria</taxon>
        <taxon>Saprospirales</taxon>
        <taxon>Lewinellaceae</taxon>
        <taxon>Neolewinella</taxon>
    </lineage>
</organism>
<dbReference type="SMART" id="SM00448">
    <property type="entry name" value="REC"/>
    <property type="match status" value="1"/>
</dbReference>
<reference evidence="3 4" key="1">
    <citation type="submission" date="2020-08" db="EMBL/GenBank/DDBJ databases">
        <title>Genomic Encyclopedia of Type Strains, Phase IV (KMG-IV): sequencing the most valuable type-strain genomes for metagenomic binning, comparative biology and taxonomic classification.</title>
        <authorList>
            <person name="Goeker M."/>
        </authorList>
    </citation>
    <scope>NUCLEOTIDE SEQUENCE [LARGE SCALE GENOMIC DNA]</scope>
    <source>
        <strain evidence="3 4">DSM 105137</strain>
    </source>
</reference>
<dbReference type="PANTHER" id="PTHR44520:SF1">
    <property type="entry name" value="TWO-COMPONENT SYSTEM REGULATORY PROTEIN"/>
    <property type="match status" value="1"/>
</dbReference>
<accession>A0A840EC50</accession>
<dbReference type="PANTHER" id="PTHR44520">
    <property type="entry name" value="RESPONSE REGULATOR RCP1-RELATED"/>
    <property type="match status" value="1"/>
</dbReference>
<evidence type="ECO:0000259" key="2">
    <source>
        <dbReference type="PROSITE" id="PS50110"/>
    </source>
</evidence>
<dbReference type="InterPro" id="IPR011006">
    <property type="entry name" value="CheY-like_superfamily"/>
</dbReference>